<organism evidence="1 2">
    <name type="scientific">Nibea albiflora</name>
    <name type="common">Yellow drum</name>
    <name type="synonym">Corvina albiflora</name>
    <dbReference type="NCBI Taxonomy" id="240163"/>
    <lineage>
        <taxon>Eukaryota</taxon>
        <taxon>Metazoa</taxon>
        <taxon>Chordata</taxon>
        <taxon>Craniata</taxon>
        <taxon>Vertebrata</taxon>
        <taxon>Euteleostomi</taxon>
        <taxon>Actinopterygii</taxon>
        <taxon>Neopterygii</taxon>
        <taxon>Teleostei</taxon>
        <taxon>Neoteleostei</taxon>
        <taxon>Acanthomorphata</taxon>
        <taxon>Eupercaria</taxon>
        <taxon>Sciaenidae</taxon>
        <taxon>Nibea</taxon>
    </lineage>
</organism>
<evidence type="ECO:0000313" key="1">
    <source>
        <dbReference type="EMBL" id="KAG8005394.1"/>
    </source>
</evidence>
<keyword evidence="2" id="KW-1185">Reference proteome</keyword>
<gene>
    <name evidence="1" type="ORF">GBF38_001132</name>
</gene>
<accession>A0ACB7ETN1</accession>
<dbReference type="EMBL" id="CM024810">
    <property type="protein sequence ID" value="KAG8005394.1"/>
    <property type="molecule type" value="Genomic_DNA"/>
</dbReference>
<sequence>MATHFPILTEIPHDTFHTEKRQYSLDSHHCQSHLSQLVPVSKFTINLQVNPDSHSITSQNRNPNSLSNILNLATLFTPSPEQLSLLERGLSFIPRPTKLDREELQRDLHNFHRRLKLTDHFHPNNNSTRTHTLFTFPSHWEPPSNQIHPHLRKLIITNTRALQRYRPPADIRDNLTGDFHEATHTLFHTLRRRGYSKRLLRHLKTQTLALLAPTRSPTNLPSSLQLPGPGLTTTSSPYPNQGLYPSPLFDPPSLPLPLPASSQSDSNPHSFSFNPDPNFHPHPHPQPSHPFPEPNLKPYPPPTPDPNPNHHPPRIPNLNPPPSPDPNLNPPPSPDPNLNPPPSPDPNLNHPPTPYA</sequence>
<reference evidence="1" key="1">
    <citation type="submission" date="2020-04" db="EMBL/GenBank/DDBJ databases">
        <title>A chromosome-scale assembly and high-density genetic map of the yellow drum (Nibea albiflora) genome.</title>
        <authorList>
            <person name="Xu D."/>
            <person name="Zhang W."/>
            <person name="Chen R."/>
            <person name="Tan P."/>
            <person name="Wang L."/>
            <person name="Song H."/>
            <person name="Tian L."/>
            <person name="Zhu Q."/>
            <person name="Wang B."/>
        </authorList>
    </citation>
    <scope>NUCLEOTIDE SEQUENCE</scope>
    <source>
        <strain evidence="1">ZJHYS-2018</strain>
    </source>
</reference>
<evidence type="ECO:0000313" key="2">
    <source>
        <dbReference type="Proteomes" id="UP000805704"/>
    </source>
</evidence>
<comment type="caution">
    <text evidence="1">The sequence shown here is derived from an EMBL/GenBank/DDBJ whole genome shotgun (WGS) entry which is preliminary data.</text>
</comment>
<name>A0ACB7ETN1_NIBAL</name>
<protein>
    <submittedName>
        <fullName evidence="1">Uncharacterized protein</fullName>
    </submittedName>
</protein>
<proteinExistence type="predicted"/>
<dbReference type="Proteomes" id="UP000805704">
    <property type="component" value="Chromosome 22"/>
</dbReference>